<proteinExistence type="predicted"/>
<dbReference type="AlphaFoldDB" id="A0A7N2LVY0"/>
<evidence type="ECO:0000313" key="2">
    <source>
        <dbReference type="EnsemblPlants" id="QL06p011007:mrna:CDS:1"/>
    </source>
</evidence>
<dbReference type="InterPro" id="IPR026960">
    <property type="entry name" value="RVT-Znf"/>
</dbReference>
<sequence length="291" mass="34038">MEAELGHNPSYVWRSLLAAREVIQEDSRWRVGNGVNIMVESDKWLSHKPVFKGDVQPSLRVAELIDKHSWQWDRNKVAGMFATKTCDEIMAIPLSRDLRRDTLIWKENRKHEFSVKSAYQVALRLKQGVEAEHSRAREEGKLWKMIWDLKVPPKIRNFMWRAVSNNLPTRDNLYRRGVAVESTCEFCRQHHETEAHVLWECSFARNVWALAKGRVQKCSNNAQDFFQLFKLMQEKLTQEELDQWCTTTWAIWNARNKAYFQNVQSPPKVIYEGALQLIAGYQTLSATQATT</sequence>
<dbReference type="OMA" id="QHHETEA"/>
<dbReference type="InParanoid" id="A0A7N2LVY0"/>
<dbReference type="Gramene" id="QL06p011007:mrna">
    <property type="protein sequence ID" value="QL06p011007:mrna:CDS:1"/>
    <property type="gene ID" value="QL06p011007"/>
</dbReference>
<dbReference type="EnsemblPlants" id="QL06p011007:mrna">
    <property type="protein sequence ID" value="QL06p011007:mrna:CDS:1"/>
    <property type="gene ID" value="QL06p011007"/>
</dbReference>
<evidence type="ECO:0000259" key="1">
    <source>
        <dbReference type="Pfam" id="PF13966"/>
    </source>
</evidence>
<evidence type="ECO:0000313" key="3">
    <source>
        <dbReference type="Proteomes" id="UP000594261"/>
    </source>
</evidence>
<dbReference type="Proteomes" id="UP000594261">
    <property type="component" value="Chromosome 6"/>
</dbReference>
<name>A0A7N2LVY0_QUELO</name>
<accession>A0A7N2LVY0</accession>
<dbReference type="Pfam" id="PF13966">
    <property type="entry name" value="zf-RVT"/>
    <property type="match status" value="1"/>
</dbReference>
<reference evidence="2 3" key="1">
    <citation type="journal article" date="2016" name="G3 (Bethesda)">
        <title>First Draft Assembly and Annotation of the Genome of a California Endemic Oak Quercus lobata Nee (Fagaceae).</title>
        <authorList>
            <person name="Sork V.L."/>
            <person name="Fitz-Gibbon S.T."/>
            <person name="Puiu D."/>
            <person name="Crepeau M."/>
            <person name="Gugger P.F."/>
            <person name="Sherman R."/>
            <person name="Stevens K."/>
            <person name="Langley C.H."/>
            <person name="Pellegrini M."/>
            <person name="Salzberg S.L."/>
        </authorList>
    </citation>
    <scope>NUCLEOTIDE SEQUENCE [LARGE SCALE GENOMIC DNA]</scope>
    <source>
        <strain evidence="2 3">cv. SW786</strain>
    </source>
</reference>
<protein>
    <recommendedName>
        <fullName evidence="1">Reverse transcriptase zinc-binding domain-containing protein</fullName>
    </recommendedName>
</protein>
<feature type="domain" description="Reverse transcriptase zinc-binding" evidence="1">
    <location>
        <begin position="113"/>
        <end position="208"/>
    </location>
</feature>
<reference evidence="2" key="2">
    <citation type="submission" date="2021-01" db="UniProtKB">
        <authorList>
            <consortium name="EnsemblPlants"/>
        </authorList>
    </citation>
    <scope>IDENTIFICATION</scope>
</reference>
<dbReference type="EMBL" id="LRBV02000006">
    <property type="status" value="NOT_ANNOTATED_CDS"/>
    <property type="molecule type" value="Genomic_DNA"/>
</dbReference>
<organism evidence="2 3">
    <name type="scientific">Quercus lobata</name>
    <name type="common">Valley oak</name>
    <dbReference type="NCBI Taxonomy" id="97700"/>
    <lineage>
        <taxon>Eukaryota</taxon>
        <taxon>Viridiplantae</taxon>
        <taxon>Streptophyta</taxon>
        <taxon>Embryophyta</taxon>
        <taxon>Tracheophyta</taxon>
        <taxon>Spermatophyta</taxon>
        <taxon>Magnoliopsida</taxon>
        <taxon>eudicotyledons</taxon>
        <taxon>Gunneridae</taxon>
        <taxon>Pentapetalae</taxon>
        <taxon>rosids</taxon>
        <taxon>fabids</taxon>
        <taxon>Fagales</taxon>
        <taxon>Fagaceae</taxon>
        <taxon>Quercus</taxon>
    </lineage>
</organism>
<keyword evidence="3" id="KW-1185">Reference proteome</keyword>